<dbReference type="OrthoDB" id="10581691at2759"/>
<keyword evidence="2" id="KW-0732">Signal</keyword>
<evidence type="ECO:0000313" key="3">
    <source>
        <dbReference type="EMBL" id="OLP99951.1"/>
    </source>
</evidence>
<feature type="chain" id="PRO_5013249102" evidence="2">
    <location>
        <begin position="19"/>
        <end position="375"/>
    </location>
</feature>
<evidence type="ECO:0000256" key="2">
    <source>
        <dbReference type="SAM" id="SignalP"/>
    </source>
</evidence>
<keyword evidence="4" id="KW-1185">Reference proteome</keyword>
<dbReference type="AlphaFoldDB" id="A0A1Q9DXR4"/>
<evidence type="ECO:0000256" key="1">
    <source>
        <dbReference type="SAM" id="MobiDB-lite"/>
    </source>
</evidence>
<feature type="compositionally biased region" description="Basic and acidic residues" evidence="1">
    <location>
        <begin position="215"/>
        <end position="231"/>
    </location>
</feature>
<feature type="compositionally biased region" description="Low complexity" evidence="1">
    <location>
        <begin position="137"/>
        <end position="156"/>
    </location>
</feature>
<sequence>MAWTVWVVLLLQLTSSRAGEATSGCAALLKAAESGDDITFSLHCRSHFSPKDCNAVRRSLGDRPWNSESREQTCQELLHELPEELEASIRKKETTTEQALVKDSDQLGNSAAATTARLIAPALTPSSTSRAVSTHIPSTVAPTTTTLPTPPTTTSKESSRTKAKAAEATTPTPEPEELPEVQPPSSPAPITFPATPPPSTHPATTTAATLPQLPAKEDEVAEENKKRKEEVRYEEDEDDEEDKKEKKAEEKVKQRVEEEEQDEKDAEVEEREREEEEEEDAEELAITGVAQAFPVDLPAPAAKESKRHERLVAKYQRAKQEPEPFVWYRAPHCTEYLLVGLFAYSAFACYVVSQRRPLTDEEEAVFLLNDVDDVV</sequence>
<feature type="region of interest" description="Disordered" evidence="1">
    <location>
        <begin position="125"/>
        <end position="305"/>
    </location>
</feature>
<feature type="compositionally biased region" description="Polar residues" evidence="1">
    <location>
        <begin position="126"/>
        <end position="136"/>
    </location>
</feature>
<dbReference type="Proteomes" id="UP000186817">
    <property type="component" value="Unassembled WGS sequence"/>
</dbReference>
<reference evidence="3 4" key="1">
    <citation type="submission" date="2016-02" db="EMBL/GenBank/DDBJ databases">
        <title>Genome analysis of coral dinoflagellate symbionts highlights evolutionary adaptations to a symbiotic lifestyle.</title>
        <authorList>
            <person name="Aranda M."/>
            <person name="Li Y."/>
            <person name="Liew Y.J."/>
            <person name="Baumgarten S."/>
            <person name="Simakov O."/>
            <person name="Wilson M."/>
            <person name="Piel J."/>
            <person name="Ashoor H."/>
            <person name="Bougouffa S."/>
            <person name="Bajic V.B."/>
            <person name="Ryu T."/>
            <person name="Ravasi T."/>
            <person name="Bayer T."/>
            <person name="Micklem G."/>
            <person name="Kim H."/>
            <person name="Bhak J."/>
            <person name="Lajeunesse T.C."/>
            <person name="Voolstra C.R."/>
        </authorList>
    </citation>
    <scope>NUCLEOTIDE SEQUENCE [LARGE SCALE GENOMIC DNA]</scope>
    <source>
        <strain evidence="3 4">CCMP2467</strain>
    </source>
</reference>
<comment type="caution">
    <text evidence="3">The sequence shown here is derived from an EMBL/GenBank/DDBJ whole genome shotgun (WGS) entry which is preliminary data.</text>
</comment>
<feature type="compositionally biased region" description="Low complexity" evidence="1">
    <location>
        <begin position="201"/>
        <end position="214"/>
    </location>
</feature>
<organism evidence="3 4">
    <name type="scientific">Symbiodinium microadriaticum</name>
    <name type="common">Dinoflagellate</name>
    <name type="synonym">Zooxanthella microadriatica</name>
    <dbReference type="NCBI Taxonomy" id="2951"/>
    <lineage>
        <taxon>Eukaryota</taxon>
        <taxon>Sar</taxon>
        <taxon>Alveolata</taxon>
        <taxon>Dinophyceae</taxon>
        <taxon>Suessiales</taxon>
        <taxon>Symbiodiniaceae</taxon>
        <taxon>Symbiodinium</taxon>
    </lineage>
</organism>
<protein>
    <submittedName>
        <fullName evidence="3">Uncharacterized protein</fullName>
    </submittedName>
</protein>
<dbReference type="EMBL" id="LSRX01000344">
    <property type="protein sequence ID" value="OLP99951.1"/>
    <property type="molecule type" value="Genomic_DNA"/>
</dbReference>
<feature type="compositionally biased region" description="Basic and acidic residues" evidence="1">
    <location>
        <begin position="243"/>
        <end position="256"/>
    </location>
</feature>
<evidence type="ECO:0000313" key="4">
    <source>
        <dbReference type="Proteomes" id="UP000186817"/>
    </source>
</evidence>
<feature type="compositionally biased region" description="Acidic residues" evidence="1">
    <location>
        <begin position="257"/>
        <end position="283"/>
    </location>
</feature>
<feature type="compositionally biased region" description="Acidic residues" evidence="1">
    <location>
        <begin position="232"/>
        <end position="242"/>
    </location>
</feature>
<proteinExistence type="predicted"/>
<name>A0A1Q9DXR4_SYMMI</name>
<feature type="signal peptide" evidence="2">
    <location>
        <begin position="1"/>
        <end position="18"/>
    </location>
</feature>
<gene>
    <name evidence="3" type="ORF">AK812_SmicGene17432</name>
</gene>
<accession>A0A1Q9DXR4</accession>